<feature type="region of interest" description="Disordered" evidence="3">
    <location>
        <begin position="1"/>
        <end position="23"/>
    </location>
</feature>
<sequence>MESAPLPLPASSATSTESGDKAVATTTAAPLATPPTKASWVSGFFASWRKTKMATLLFFLLGIIAIAVAVPVTEHNKAVHRANAAVVTSASGGTSNKSALILLGPRTYAAAVADCEALGEQLWGAANSSTAATVESIQPLLNYLVYLNQSSATSRFWISGSGDASTSGSSASSSSWRTIDAGGSIATFNSTKTDTVDMTLPAFCTQTAPYSNHSSASNSPRWSVPVRAAVGNATNGADGMAEVIGLRDHNSFRFLGLRYAAQPKRFTYSQPYWNRTTSQAFNSSSTVNTTALPIVNATQFGSACAQEVSGSEDCLYLNVFTPYLPPQEGSTSSSTIGTSPALRPVMFWMHGGGLTGGAGSDPTYDGGNLASRGDVVVVTINYRLSTLGYLALDSEHGGLNGNYGLGDQILALDWVRDNIASFGGDPERITISGQSAGAGSVRAMMASPLALGKFAAALPMSNLGGLNYGTSYSEYYTIAQEMSVAGNAVLTAANCTTGGVNATEGKSTGEAIVDCLRAVPASKLVNLGSVARYIVIDGTYILSDHLQLNTVNTTVNNTAAPYALMMGTMRDDGAPFIDYPPVQATLDDARNNETSYLATQDYHNISSTLFPIPTTPSADATLDLYNMSSRLSTDAVFRCIDEATVYAGLQTGVFDTAFYYEFDRSYQTVGWPGTDVCAPAATADFPNGDPSLPYFRCHSGDLYYTFGNVARMGLPWRDAGDQPFSQFVTDIITSFARTYSPNPDAAFLEARGFTNTTNMLQTSGAWTASTKSGGTTVRLLDWPASSNAAFREQPQCDSLGLGLKYYL</sequence>
<feature type="transmembrane region" description="Helical" evidence="4">
    <location>
        <begin position="54"/>
        <end position="72"/>
    </location>
</feature>
<keyword evidence="4" id="KW-0812">Transmembrane</keyword>
<dbReference type="SUPFAM" id="SSF53474">
    <property type="entry name" value="alpha/beta-Hydrolases"/>
    <property type="match status" value="1"/>
</dbReference>
<dbReference type="InterPro" id="IPR029058">
    <property type="entry name" value="AB_hydrolase_fold"/>
</dbReference>
<keyword evidence="4" id="KW-0472">Membrane</keyword>
<dbReference type="InterPro" id="IPR002018">
    <property type="entry name" value="CarbesteraseB"/>
</dbReference>
<evidence type="ECO:0000259" key="5">
    <source>
        <dbReference type="Pfam" id="PF00135"/>
    </source>
</evidence>
<evidence type="ECO:0000256" key="3">
    <source>
        <dbReference type="SAM" id="MobiDB-lite"/>
    </source>
</evidence>
<dbReference type="Gene3D" id="3.40.50.1820">
    <property type="entry name" value="alpha/beta hydrolase"/>
    <property type="match status" value="1"/>
</dbReference>
<dbReference type="InterPro" id="IPR019819">
    <property type="entry name" value="Carboxylesterase_B_CS"/>
</dbReference>
<dbReference type="PROSITE" id="PS00122">
    <property type="entry name" value="CARBOXYLESTERASE_B_1"/>
    <property type="match status" value="1"/>
</dbReference>
<keyword evidence="2" id="KW-0378">Hydrolase</keyword>
<keyword evidence="7" id="KW-1185">Reference proteome</keyword>
<proteinExistence type="inferred from homology"/>
<evidence type="ECO:0000256" key="1">
    <source>
        <dbReference type="ARBA" id="ARBA00005964"/>
    </source>
</evidence>
<dbReference type="PANTHER" id="PTHR43142:SF3">
    <property type="entry name" value="PUTATIVE (AFU_ORTHOLOGUE AFUA_3G09070)-RELATED"/>
    <property type="match status" value="1"/>
</dbReference>
<accession>A0ABP0CP35</accession>
<evidence type="ECO:0000256" key="2">
    <source>
        <dbReference type="ARBA" id="ARBA00022801"/>
    </source>
</evidence>
<organism evidence="6 7">
    <name type="scientific">Sporothrix curviconia</name>
    <dbReference type="NCBI Taxonomy" id="1260050"/>
    <lineage>
        <taxon>Eukaryota</taxon>
        <taxon>Fungi</taxon>
        <taxon>Dikarya</taxon>
        <taxon>Ascomycota</taxon>
        <taxon>Pezizomycotina</taxon>
        <taxon>Sordariomycetes</taxon>
        <taxon>Sordariomycetidae</taxon>
        <taxon>Ophiostomatales</taxon>
        <taxon>Ophiostomataceae</taxon>
        <taxon>Sporothrix</taxon>
    </lineage>
</organism>
<comment type="caution">
    <text evidence="6">The sequence shown here is derived from an EMBL/GenBank/DDBJ whole genome shotgun (WGS) entry which is preliminary data.</text>
</comment>
<feature type="domain" description="Carboxylesterase type B" evidence="5">
    <location>
        <begin position="252"/>
        <end position="747"/>
    </location>
</feature>
<dbReference type="EMBL" id="CAWUHB010000069">
    <property type="protein sequence ID" value="CAK7232949.1"/>
    <property type="molecule type" value="Genomic_DNA"/>
</dbReference>
<protein>
    <recommendedName>
        <fullName evidence="5">Carboxylesterase type B domain-containing protein</fullName>
    </recommendedName>
</protein>
<evidence type="ECO:0000256" key="4">
    <source>
        <dbReference type="SAM" id="Phobius"/>
    </source>
</evidence>
<dbReference type="InterPro" id="IPR019826">
    <property type="entry name" value="Carboxylesterase_B_AS"/>
</dbReference>
<gene>
    <name evidence="6" type="ORF">SCUCBS95973_008430</name>
</gene>
<reference evidence="6 7" key="1">
    <citation type="submission" date="2024-01" db="EMBL/GenBank/DDBJ databases">
        <authorList>
            <person name="Allen C."/>
            <person name="Tagirdzhanova G."/>
        </authorList>
    </citation>
    <scope>NUCLEOTIDE SEQUENCE [LARGE SCALE GENOMIC DNA]</scope>
</reference>
<name>A0ABP0CP35_9PEZI</name>
<dbReference type="Pfam" id="PF00135">
    <property type="entry name" value="COesterase"/>
    <property type="match status" value="1"/>
</dbReference>
<keyword evidence="4" id="KW-1133">Transmembrane helix</keyword>
<dbReference type="PROSITE" id="PS00941">
    <property type="entry name" value="CARBOXYLESTERASE_B_2"/>
    <property type="match status" value="1"/>
</dbReference>
<dbReference type="Proteomes" id="UP001642405">
    <property type="component" value="Unassembled WGS sequence"/>
</dbReference>
<dbReference type="PANTHER" id="PTHR43142">
    <property type="entry name" value="CARBOXYLIC ESTER HYDROLASE"/>
    <property type="match status" value="1"/>
</dbReference>
<evidence type="ECO:0000313" key="7">
    <source>
        <dbReference type="Proteomes" id="UP001642405"/>
    </source>
</evidence>
<evidence type="ECO:0000313" key="6">
    <source>
        <dbReference type="EMBL" id="CAK7232949.1"/>
    </source>
</evidence>
<comment type="similarity">
    <text evidence="1">Belongs to the type-B carboxylesterase/lipase family.</text>
</comment>